<gene>
    <name evidence="2" type="ORF">MSAN_01823700</name>
</gene>
<feature type="domain" description="F-box" evidence="1">
    <location>
        <begin position="39"/>
        <end position="69"/>
    </location>
</feature>
<keyword evidence="3" id="KW-1185">Reference proteome</keyword>
<comment type="caution">
    <text evidence="2">The sequence shown here is derived from an EMBL/GenBank/DDBJ whole genome shotgun (WGS) entry which is preliminary data.</text>
</comment>
<dbReference type="Proteomes" id="UP000623467">
    <property type="component" value="Unassembled WGS sequence"/>
</dbReference>
<dbReference type="OrthoDB" id="3019010at2759"/>
<evidence type="ECO:0000259" key="1">
    <source>
        <dbReference type="Pfam" id="PF00646"/>
    </source>
</evidence>
<evidence type="ECO:0000313" key="3">
    <source>
        <dbReference type="Proteomes" id="UP000623467"/>
    </source>
</evidence>
<evidence type="ECO:0000313" key="2">
    <source>
        <dbReference type="EMBL" id="KAF7346845.1"/>
    </source>
</evidence>
<reference evidence="2" key="1">
    <citation type="submission" date="2020-05" db="EMBL/GenBank/DDBJ databases">
        <title>Mycena genomes resolve the evolution of fungal bioluminescence.</title>
        <authorList>
            <person name="Tsai I.J."/>
        </authorList>
    </citation>
    <scope>NUCLEOTIDE SEQUENCE</scope>
    <source>
        <strain evidence="2">160909Yilan</strain>
    </source>
</reference>
<sequence>MTFSLIKWFFPLVKSKRLSHLSRALQLFRRLSEDPGPILPVELWDVVLNLLDYDGLLLAACVCRNWNEISIAIYMQRHNVRGAPVVLQISVRLLKPLHISCTVPQIHMLSCSFPGYDNLRLIRSLRGVVEKSPHLVNLKIDWGHDLFSTRRGSSDSPKAVVTILRHVLRTLASRTPGPVLIMENRAIQRFEVNDIRRLPLVVPVQYLTKRYPTDIGTAWTVDVRSIRVGSGLLESFTQIIFSPMILVLRPTKRIPAEHLSILLSHISIPTLQYLLVDKHLVDAASLSEFQRNHPQTQVREPPNRTPQYR</sequence>
<dbReference type="Gene3D" id="1.20.1280.50">
    <property type="match status" value="1"/>
</dbReference>
<dbReference type="EMBL" id="JACAZH010000018">
    <property type="protein sequence ID" value="KAF7346845.1"/>
    <property type="molecule type" value="Genomic_DNA"/>
</dbReference>
<proteinExistence type="predicted"/>
<dbReference type="Pfam" id="PF00646">
    <property type="entry name" value="F-box"/>
    <property type="match status" value="1"/>
</dbReference>
<dbReference type="InterPro" id="IPR001810">
    <property type="entry name" value="F-box_dom"/>
</dbReference>
<protein>
    <submittedName>
        <fullName evidence="2">F-box domain-containing protein</fullName>
    </submittedName>
</protein>
<organism evidence="2 3">
    <name type="scientific">Mycena sanguinolenta</name>
    <dbReference type="NCBI Taxonomy" id="230812"/>
    <lineage>
        <taxon>Eukaryota</taxon>
        <taxon>Fungi</taxon>
        <taxon>Dikarya</taxon>
        <taxon>Basidiomycota</taxon>
        <taxon>Agaricomycotina</taxon>
        <taxon>Agaricomycetes</taxon>
        <taxon>Agaricomycetidae</taxon>
        <taxon>Agaricales</taxon>
        <taxon>Marasmiineae</taxon>
        <taxon>Mycenaceae</taxon>
        <taxon>Mycena</taxon>
    </lineage>
</organism>
<dbReference type="SUPFAM" id="SSF81383">
    <property type="entry name" value="F-box domain"/>
    <property type="match status" value="1"/>
</dbReference>
<accession>A0A8H6XRS3</accession>
<name>A0A8H6XRS3_9AGAR</name>
<dbReference type="InterPro" id="IPR036047">
    <property type="entry name" value="F-box-like_dom_sf"/>
</dbReference>
<dbReference type="AlphaFoldDB" id="A0A8H6XRS3"/>